<dbReference type="Pfam" id="PF09346">
    <property type="entry name" value="SMI1_KNR4"/>
    <property type="match status" value="1"/>
</dbReference>
<dbReference type="SMART" id="SM00860">
    <property type="entry name" value="SMI1_KNR4"/>
    <property type="match status" value="1"/>
</dbReference>
<comment type="caution">
    <text evidence="2">The sequence shown here is derived from an EMBL/GenBank/DDBJ whole genome shotgun (WGS) entry which is preliminary data.</text>
</comment>
<dbReference type="SUPFAM" id="SSF160631">
    <property type="entry name" value="SMI1/KNR4-like"/>
    <property type="match status" value="1"/>
</dbReference>
<accession>A0ABT4W2G4</accession>
<organism evidence="2 3">
    <name type="scientific">Aliiroseovarius salicola</name>
    <dbReference type="NCBI Taxonomy" id="3009082"/>
    <lineage>
        <taxon>Bacteria</taxon>
        <taxon>Pseudomonadati</taxon>
        <taxon>Pseudomonadota</taxon>
        <taxon>Alphaproteobacteria</taxon>
        <taxon>Rhodobacterales</taxon>
        <taxon>Paracoccaceae</taxon>
        <taxon>Aliiroseovarius</taxon>
    </lineage>
</organism>
<evidence type="ECO:0000259" key="1">
    <source>
        <dbReference type="SMART" id="SM00860"/>
    </source>
</evidence>
<evidence type="ECO:0000313" key="2">
    <source>
        <dbReference type="EMBL" id="MDA5094707.1"/>
    </source>
</evidence>
<sequence length="221" mass="23894">MTNSISDIVLEMKSKIRGKLDPLGHVEGANGAIKTGHVPHVAPFAYLATFYAGLDDKGIELAEAESDRFIPEAYRAFLLQTNGMRLGELSLHGTTYSSACTSGPGIGQPISLVYQNVYERPEYVPAGHLGIGAVSGQRSSQGLLYLSSTGEVEMYHGDADLIGARWVSFEDFLQSEVLRQLSLYDAQGKLLTGVKHLPGKTDGWEALAEEADKERAYSDGI</sequence>
<feature type="domain" description="Knr4/Smi1-like" evidence="1">
    <location>
        <begin position="53"/>
        <end position="175"/>
    </location>
</feature>
<proteinExistence type="predicted"/>
<keyword evidence="3" id="KW-1185">Reference proteome</keyword>
<gene>
    <name evidence="2" type="ORF">O2N63_11490</name>
</gene>
<dbReference type="InterPro" id="IPR018958">
    <property type="entry name" value="Knr4/Smi1-like_dom"/>
</dbReference>
<evidence type="ECO:0000313" key="3">
    <source>
        <dbReference type="Proteomes" id="UP001528040"/>
    </source>
</evidence>
<dbReference type="EMBL" id="JAQIIO010000005">
    <property type="protein sequence ID" value="MDA5094707.1"/>
    <property type="molecule type" value="Genomic_DNA"/>
</dbReference>
<dbReference type="Proteomes" id="UP001528040">
    <property type="component" value="Unassembled WGS sequence"/>
</dbReference>
<name>A0ABT4W2G4_9RHOB</name>
<protein>
    <submittedName>
        <fullName evidence="2">SMI1/KNR4 family protein</fullName>
    </submittedName>
</protein>
<reference evidence="2 3" key="1">
    <citation type="submission" date="2023-01" db="EMBL/GenBank/DDBJ databases">
        <authorList>
            <person name="Yoon J.-W."/>
        </authorList>
    </citation>
    <scope>NUCLEOTIDE SEQUENCE [LARGE SCALE GENOMIC DNA]</scope>
    <source>
        <strain evidence="2 3">KMU-50</strain>
    </source>
</reference>
<dbReference type="Gene3D" id="3.40.1580.10">
    <property type="entry name" value="SMI1/KNR4-like"/>
    <property type="match status" value="1"/>
</dbReference>
<dbReference type="RefSeq" id="WP_271054411.1">
    <property type="nucleotide sequence ID" value="NZ_JAQIIO010000005.1"/>
</dbReference>
<dbReference type="InterPro" id="IPR037883">
    <property type="entry name" value="Knr4/Smi1-like_sf"/>
</dbReference>